<keyword evidence="7" id="KW-0479">Metal-binding</keyword>
<keyword evidence="1 7" id="KW-0678">Repressor</keyword>
<dbReference type="InterPro" id="IPR055173">
    <property type="entry name" value="NrdR-like_N"/>
</dbReference>
<dbReference type="Pfam" id="PF03477">
    <property type="entry name" value="ATP-cone"/>
    <property type="match status" value="1"/>
</dbReference>
<dbReference type="InterPro" id="IPR003796">
    <property type="entry name" value="RNR_NrdR-like"/>
</dbReference>
<sequence length="160" mass="18227">MRCPFCGTNEDRVVETRVADDGAAIRRRRECLGCGRRFTTFERITEARVLVRKRSGQLEPFDRDKLRRGVQAALKNRPIGALEIERLLAEVEEAVRAVDEVESAELGLRVLEGLRQLDPVAYVRFASVYQNFTDADDFRRVLADLGPKRIAKVRPEGQAR</sequence>
<dbReference type="PANTHER" id="PTHR30455">
    <property type="entry name" value="TRANSCRIPTIONAL REPRESSOR NRDR"/>
    <property type="match status" value="1"/>
</dbReference>
<feature type="zinc finger region" evidence="7">
    <location>
        <begin position="3"/>
        <end position="34"/>
    </location>
</feature>
<dbReference type="KEGG" id="afo:Afer_0669"/>
<evidence type="ECO:0000256" key="6">
    <source>
        <dbReference type="ARBA" id="ARBA00023163"/>
    </source>
</evidence>
<keyword evidence="7" id="KW-0863">Zinc-finger</keyword>
<gene>
    <name evidence="7" type="primary">nrdR</name>
    <name evidence="9" type="ordered locus">Afer_0669</name>
</gene>
<dbReference type="HAMAP" id="MF_00440">
    <property type="entry name" value="NrdR"/>
    <property type="match status" value="1"/>
</dbReference>
<dbReference type="InterPro" id="IPR005144">
    <property type="entry name" value="ATP-cone_dom"/>
</dbReference>
<keyword evidence="4 7" id="KW-0805">Transcription regulation</keyword>
<keyword evidence="7" id="KW-0862">Zinc</keyword>
<comment type="cofactor">
    <cofactor evidence="7">
        <name>Zn(2+)</name>
        <dbReference type="ChEBI" id="CHEBI:29105"/>
    </cofactor>
    <text evidence="7">Binds 1 zinc ion.</text>
</comment>
<evidence type="ECO:0000256" key="5">
    <source>
        <dbReference type="ARBA" id="ARBA00023125"/>
    </source>
</evidence>
<keyword evidence="2 7" id="KW-0547">Nucleotide-binding</keyword>
<dbReference type="RefSeq" id="WP_015798116.1">
    <property type="nucleotide sequence ID" value="NC_013124.1"/>
</dbReference>
<comment type="function">
    <text evidence="7">Negatively regulates transcription of bacterial ribonucleotide reductase nrd genes and operons by binding to NrdR-boxes.</text>
</comment>
<evidence type="ECO:0000256" key="7">
    <source>
        <dbReference type="HAMAP-Rule" id="MF_00440"/>
    </source>
</evidence>
<dbReference type="eggNOG" id="COG1327">
    <property type="taxonomic scope" value="Bacteria"/>
</dbReference>
<evidence type="ECO:0000259" key="8">
    <source>
        <dbReference type="PROSITE" id="PS51161"/>
    </source>
</evidence>
<dbReference type="AlphaFoldDB" id="C7LY15"/>
<dbReference type="PROSITE" id="PS51161">
    <property type="entry name" value="ATP_CONE"/>
    <property type="match status" value="1"/>
</dbReference>
<name>C7LY15_ACIFD</name>
<dbReference type="GO" id="GO:0003677">
    <property type="term" value="F:DNA binding"/>
    <property type="evidence" value="ECO:0007669"/>
    <property type="project" value="UniProtKB-KW"/>
</dbReference>
<dbReference type="HOGENOM" id="CLU_108412_0_0_11"/>
<dbReference type="PANTHER" id="PTHR30455:SF2">
    <property type="entry name" value="TRANSCRIPTIONAL REPRESSOR NRDR"/>
    <property type="match status" value="1"/>
</dbReference>
<comment type="similarity">
    <text evidence="7">Belongs to the NrdR family.</text>
</comment>
<dbReference type="STRING" id="525909.Afer_0669"/>
<evidence type="ECO:0000256" key="2">
    <source>
        <dbReference type="ARBA" id="ARBA00022741"/>
    </source>
</evidence>
<evidence type="ECO:0000256" key="3">
    <source>
        <dbReference type="ARBA" id="ARBA00022840"/>
    </source>
</evidence>
<accession>C7LY15</accession>
<dbReference type="GO" id="GO:0005524">
    <property type="term" value="F:ATP binding"/>
    <property type="evidence" value="ECO:0007669"/>
    <property type="project" value="UniProtKB-UniRule"/>
</dbReference>
<dbReference type="OrthoDB" id="9807461at2"/>
<keyword evidence="5 7" id="KW-0238">DNA-binding</keyword>
<organism evidence="9 10">
    <name type="scientific">Acidimicrobium ferrooxidans (strain DSM 10331 / JCM 15462 / NBRC 103882 / ICP)</name>
    <dbReference type="NCBI Taxonomy" id="525909"/>
    <lineage>
        <taxon>Bacteria</taxon>
        <taxon>Bacillati</taxon>
        <taxon>Actinomycetota</taxon>
        <taxon>Acidimicrobiia</taxon>
        <taxon>Acidimicrobiales</taxon>
        <taxon>Acidimicrobiaceae</taxon>
        <taxon>Acidimicrobium</taxon>
    </lineage>
</organism>
<dbReference type="GO" id="GO:0045892">
    <property type="term" value="P:negative regulation of DNA-templated transcription"/>
    <property type="evidence" value="ECO:0007669"/>
    <property type="project" value="UniProtKB-UniRule"/>
</dbReference>
<dbReference type="GO" id="GO:0008270">
    <property type="term" value="F:zinc ion binding"/>
    <property type="evidence" value="ECO:0007669"/>
    <property type="project" value="UniProtKB-UniRule"/>
</dbReference>
<dbReference type="Pfam" id="PF22811">
    <property type="entry name" value="Zn_ribbon_NrdR"/>
    <property type="match status" value="1"/>
</dbReference>
<protein>
    <recommendedName>
        <fullName evidence="7">Transcriptional repressor NrdR</fullName>
    </recommendedName>
</protein>
<evidence type="ECO:0000256" key="4">
    <source>
        <dbReference type="ARBA" id="ARBA00023015"/>
    </source>
</evidence>
<keyword evidence="10" id="KW-1185">Reference proteome</keyword>
<dbReference type="NCBIfam" id="TIGR00244">
    <property type="entry name" value="transcriptional regulator NrdR"/>
    <property type="match status" value="1"/>
</dbReference>
<evidence type="ECO:0000313" key="9">
    <source>
        <dbReference type="EMBL" id="ACU53623.1"/>
    </source>
</evidence>
<keyword evidence="3 7" id="KW-0067">ATP-binding</keyword>
<dbReference type="Proteomes" id="UP000000771">
    <property type="component" value="Chromosome"/>
</dbReference>
<evidence type="ECO:0000256" key="1">
    <source>
        <dbReference type="ARBA" id="ARBA00022491"/>
    </source>
</evidence>
<evidence type="ECO:0000313" key="10">
    <source>
        <dbReference type="Proteomes" id="UP000000771"/>
    </source>
</evidence>
<dbReference type="EMBL" id="CP001631">
    <property type="protein sequence ID" value="ACU53623.1"/>
    <property type="molecule type" value="Genomic_DNA"/>
</dbReference>
<proteinExistence type="inferred from homology"/>
<reference evidence="9 10" key="1">
    <citation type="journal article" date="2009" name="Stand. Genomic Sci.">
        <title>Complete genome sequence of Acidimicrobium ferrooxidans type strain (ICP).</title>
        <authorList>
            <person name="Clum A."/>
            <person name="Nolan M."/>
            <person name="Lang E."/>
            <person name="Glavina Del Rio T."/>
            <person name="Tice H."/>
            <person name="Copeland A."/>
            <person name="Cheng J.F."/>
            <person name="Lucas S."/>
            <person name="Chen F."/>
            <person name="Bruce D."/>
            <person name="Goodwin L."/>
            <person name="Pitluck S."/>
            <person name="Ivanova N."/>
            <person name="Mavrommatis K."/>
            <person name="Mikhailova N."/>
            <person name="Pati A."/>
            <person name="Chen A."/>
            <person name="Palaniappan K."/>
            <person name="Goker M."/>
            <person name="Spring S."/>
            <person name="Land M."/>
            <person name="Hauser L."/>
            <person name="Chang Y.J."/>
            <person name="Jeffries C.C."/>
            <person name="Chain P."/>
            <person name="Bristow J."/>
            <person name="Eisen J.A."/>
            <person name="Markowitz V."/>
            <person name="Hugenholtz P."/>
            <person name="Kyrpides N.C."/>
            <person name="Klenk H.P."/>
            <person name="Lapidus A."/>
        </authorList>
    </citation>
    <scope>NUCLEOTIDE SEQUENCE [LARGE SCALE GENOMIC DNA]</scope>
    <source>
        <strain evidence="10">DSM 10331 / JCM 15462 / NBRC 103882 / ICP</strain>
    </source>
</reference>
<feature type="domain" description="ATP-cone" evidence="8">
    <location>
        <begin position="49"/>
        <end position="137"/>
    </location>
</feature>
<keyword evidence="6 7" id="KW-0804">Transcription</keyword>